<dbReference type="EMBL" id="WEGI01000024">
    <property type="protein sequence ID" value="MQY31841.1"/>
    <property type="molecule type" value="Genomic_DNA"/>
</dbReference>
<evidence type="ECO:0000313" key="7">
    <source>
        <dbReference type="Proteomes" id="UP000431401"/>
    </source>
</evidence>
<protein>
    <recommendedName>
        <fullName evidence="5">Metallo-beta-lactamase domain-containing protein</fullName>
    </recommendedName>
</protein>
<dbReference type="PANTHER" id="PTHR42978">
    <property type="entry name" value="QUORUM-QUENCHING LACTONASE YTNP-RELATED-RELATED"/>
    <property type="match status" value="1"/>
</dbReference>
<dbReference type="SMART" id="SM00849">
    <property type="entry name" value="Lactamase_B"/>
    <property type="match status" value="1"/>
</dbReference>
<evidence type="ECO:0000313" key="6">
    <source>
        <dbReference type="EMBL" id="MQY31841.1"/>
    </source>
</evidence>
<dbReference type="RefSeq" id="WP_153349053.1">
    <property type="nucleotide sequence ID" value="NZ_WEGI01000024.1"/>
</dbReference>
<evidence type="ECO:0000256" key="2">
    <source>
        <dbReference type="ARBA" id="ARBA00022723"/>
    </source>
</evidence>
<dbReference type="Pfam" id="PF00753">
    <property type="entry name" value="Lactamase_B"/>
    <property type="match status" value="1"/>
</dbReference>
<dbReference type="AlphaFoldDB" id="A0A7K0E1T5"/>
<dbReference type="InterPro" id="IPR051013">
    <property type="entry name" value="MBL_superfamily_lactonases"/>
</dbReference>
<proteinExistence type="inferred from homology"/>
<evidence type="ECO:0000256" key="4">
    <source>
        <dbReference type="ARBA" id="ARBA00022833"/>
    </source>
</evidence>
<gene>
    <name evidence="6" type="ORF">NRB56_74520</name>
</gene>
<keyword evidence="7" id="KW-1185">Reference proteome</keyword>
<evidence type="ECO:0000256" key="3">
    <source>
        <dbReference type="ARBA" id="ARBA00022801"/>
    </source>
</evidence>
<keyword evidence="2" id="KW-0479">Metal-binding</keyword>
<evidence type="ECO:0000256" key="1">
    <source>
        <dbReference type="ARBA" id="ARBA00007749"/>
    </source>
</evidence>
<reference evidence="6 7" key="1">
    <citation type="submission" date="2019-10" db="EMBL/GenBank/DDBJ databases">
        <title>Nocardia macrotermitis sp. nov. and Nocardia aurantia sp. nov., isolated from the gut of fungus growing-termite Macrotermes natalensis.</title>
        <authorList>
            <person name="Benndorf R."/>
            <person name="Schwitalla J."/>
            <person name="Martin K."/>
            <person name="De Beer W."/>
            <person name="Kaster A.-K."/>
            <person name="Vollmers J."/>
            <person name="Poulsen M."/>
            <person name="Beemelmanns C."/>
        </authorList>
    </citation>
    <scope>NUCLEOTIDE SEQUENCE [LARGE SCALE GENOMIC DNA]</scope>
    <source>
        <strain evidence="6 7">RB56</strain>
    </source>
</reference>
<dbReference type="Gene3D" id="3.60.15.10">
    <property type="entry name" value="Ribonuclease Z/Hydroxyacylglutathione hydrolase-like"/>
    <property type="match status" value="1"/>
</dbReference>
<keyword evidence="4" id="KW-0862">Zinc</keyword>
<dbReference type="PANTHER" id="PTHR42978:SF6">
    <property type="entry name" value="QUORUM-QUENCHING LACTONASE YTNP-RELATED"/>
    <property type="match status" value="1"/>
</dbReference>
<dbReference type="Proteomes" id="UP000431401">
    <property type="component" value="Unassembled WGS sequence"/>
</dbReference>
<evidence type="ECO:0000259" key="5">
    <source>
        <dbReference type="SMART" id="SM00849"/>
    </source>
</evidence>
<dbReference type="GO" id="GO:0046872">
    <property type="term" value="F:metal ion binding"/>
    <property type="evidence" value="ECO:0007669"/>
    <property type="project" value="UniProtKB-KW"/>
</dbReference>
<comment type="similarity">
    <text evidence="1">Belongs to the metallo-beta-lactamase superfamily.</text>
</comment>
<dbReference type="SUPFAM" id="SSF56281">
    <property type="entry name" value="Metallo-hydrolase/oxidoreductase"/>
    <property type="match status" value="1"/>
</dbReference>
<dbReference type="InterPro" id="IPR036866">
    <property type="entry name" value="RibonucZ/Hydroxyglut_hydro"/>
</dbReference>
<organism evidence="6 7">
    <name type="scientific">Nocardia aurantia</name>
    <dbReference type="NCBI Taxonomy" id="2585199"/>
    <lineage>
        <taxon>Bacteria</taxon>
        <taxon>Bacillati</taxon>
        <taxon>Actinomycetota</taxon>
        <taxon>Actinomycetes</taxon>
        <taxon>Mycobacteriales</taxon>
        <taxon>Nocardiaceae</taxon>
        <taxon>Nocardia</taxon>
    </lineage>
</organism>
<feature type="domain" description="Metallo-beta-lactamase" evidence="5">
    <location>
        <begin position="44"/>
        <end position="243"/>
    </location>
</feature>
<dbReference type="InterPro" id="IPR001279">
    <property type="entry name" value="Metallo-B-lactamas"/>
</dbReference>
<name>A0A7K0E1T5_9NOCA</name>
<dbReference type="GO" id="GO:0016787">
    <property type="term" value="F:hydrolase activity"/>
    <property type="evidence" value="ECO:0007669"/>
    <property type="project" value="UniProtKB-KW"/>
</dbReference>
<dbReference type="OrthoDB" id="5177904at2"/>
<accession>A0A7K0E1T5</accession>
<sequence length="268" mass="28701">MSVTRIDPVIDAEARVEPGALFAPPASAAEDWQTSAFEGGWVMPMGGFLLRSSDRTILVDAGLGPEAPAGIESSGKLLDTLAGLGFSPDDITDVVLTHLHIDHVGWVARRGEPVFSHARHHFHRADWDWVRTDAPTGGGAAGVSEVISTVSDTAVLADGERTEIADSVVLRRMAGHTPGNCVVDVETSHGSVILLGDTAHHPLLLIESGWTSQLDEDRVEAARARHQLAEELERSGALAFGAHFPDNRAGRIVRDGDGLLRWRPVSTR</sequence>
<keyword evidence="3" id="KW-0378">Hydrolase</keyword>
<comment type="caution">
    <text evidence="6">The sequence shown here is derived from an EMBL/GenBank/DDBJ whole genome shotgun (WGS) entry which is preliminary data.</text>
</comment>